<sequence>MSAIYALPGNEDFADRLAQHSGLPRRVVQVHRFPDGESRVRIEPPVPRSVAVIVCTLDHPDAKLLPLVMAAATARELGASRVGLIAPYLAYMRQDTRFHTGEAVSARVFGQLLGGAFNWLITVDPHLHRYRRLGDVYPLDGYVVHAAARLAEWIAREVPKPLLIGPDGESAQWVGAVARMLDAPWAVAAKQRHGDRDVRITLPALDRWQGHTPVVLDDIIASGHTMIATVQCLRERSLPPPVCVAVHGIFADGALQALHAAGAGRVVTSNTIASPQAQIDLSEDLAQVMLARCGGRLRTVAPPHRRTRP</sequence>
<evidence type="ECO:0000256" key="1">
    <source>
        <dbReference type="ARBA" id="ARBA00022727"/>
    </source>
</evidence>
<dbReference type="Pfam" id="PF13793">
    <property type="entry name" value="Pribosyltran_N"/>
    <property type="match status" value="1"/>
</dbReference>
<dbReference type="PANTHER" id="PTHR10210">
    <property type="entry name" value="RIBOSE-PHOSPHATE DIPHOSPHOKINASE FAMILY MEMBER"/>
    <property type="match status" value="1"/>
</dbReference>
<evidence type="ECO:0000259" key="4">
    <source>
        <dbReference type="Pfam" id="PF13793"/>
    </source>
</evidence>
<dbReference type="SMART" id="SM01400">
    <property type="entry name" value="Pribosyltran_N"/>
    <property type="match status" value="1"/>
</dbReference>
<dbReference type="NCBIfam" id="TIGR01251">
    <property type="entry name" value="ribP_PPkin"/>
    <property type="match status" value="1"/>
</dbReference>
<dbReference type="RefSeq" id="WP_404635221.1">
    <property type="nucleotide sequence ID" value="NZ_JADIKM010000005.1"/>
</dbReference>
<protein>
    <submittedName>
        <fullName evidence="5">Ribose-phosphate pyrophosphokinase</fullName>
    </submittedName>
</protein>
<dbReference type="Proteomes" id="UP001620460">
    <property type="component" value="Unassembled WGS sequence"/>
</dbReference>
<feature type="domain" description="Ribose-phosphate pyrophosphokinase N-terminal" evidence="4">
    <location>
        <begin position="4"/>
        <end position="113"/>
    </location>
</feature>
<organism evidence="5 6">
    <name type="scientific">Dyella ginsengisoli</name>
    <dbReference type="NCBI Taxonomy" id="363848"/>
    <lineage>
        <taxon>Bacteria</taxon>
        <taxon>Pseudomonadati</taxon>
        <taxon>Pseudomonadota</taxon>
        <taxon>Gammaproteobacteria</taxon>
        <taxon>Lysobacterales</taxon>
        <taxon>Rhodanobacteraceae</taxon>
        <taxon>Dyella</taxon>
    </lineage>
</organism>
<evidence type="ECO:0000313" key="5">
    <source>
        <dbReference type="EMBL" id="MFK2905634.1"/>
    </source>
</evidence>
<dbReference type="SUPFAM" id="SSF53271">
    <property type="entry name" value="PRTase-like"/>
    <property type="match status" value="2"/>
</dbReference>
<gene>
    <name evidence="5" type="ORF">ISP17_16870</name>
</gene>
<evidence type="ECO:0000259" key="3">
    <source>
        <dbReference type="Pfam" id="PF00156"/>
    </source>
</evidence>
<dbReference type="EMBL" id="JADIKM010000005">
    <property type="protein sequence ID" value="MFK2905634.1"/>
    <property type="molecule type" value="Genomic_DNA"/>
</dbReference>
<feature type="domain" description="Phosphoribosyltransferase" evidence="3">
    <location>
        <begin position="145"/>
        <end position="254"/>
    </location>
</feature>
<dbReference type="Pfam" id="PF00156">
    <property type="entry name" value="Pribosyltran"/>
    <property type="match status" value="1"/>
</dbReference>
<comment type="similarity">
    <text evidence="2">Belongs to the ribose-phosphate pyrophosphokinase family.</text>
</comment>
<dbReference type="Gene3D" id="3.40.50.2020">
    <property type="match status" value="2"/>
</dbReference>
<comment type="caution">
    <text evidence="5">The sequence shown here is derived from an EMBL/GenBank/DDBJ whole genome shotgun (WGS) entry which is preliminary data.</text>
</comment>
<name>A0ABW8JYV2_9GAMM</name>
<dbReference type="InterPro" id="IPR029099">
    <property type="entry name" value="Pribosyltran_N"/>
</dbReference>
<keyword evidence="1 2" id="KW-0545">Nucleotide biosynthesis</keyword>
<reference evidence="5 6" key="1">
    <citation type="submission" date="2020-10" db="EMBL/GenBank/DDBJ databases">
        <title>Phylogeny of dyella-like bacteria.</title>
        <authorList>
            <person name="Fu J."/>
        </authorList>
    </citation>
    <scope>NUCLEOTIDE SEQUENCE [LARGE SCALE GENOMIC DNA]</scope>
    <source>
        <strain evidence="5 6">Gsoil3046</strain>
    </source>
</reference>
<dbReference type="PANTHER" id="PTHR10210:SF41">
    <property type="entry name" value="RIBOSE-PHOSPHATE PYROPHOSPHOKINASE 1, CHLOROPLASTIC"/>
    <property type="match status" value="1"/>
</dbReference>
<dbReference type="InterPro" id="IPR000836">
    <property type="entry name" value="PRTase_dom"/>
</dbReference>
<dbReference type="InterPro" id="IPR005946">
    <property type="entry name" value="Rib-P_diPkinase"/>
</dbReference>
<dbReference type="InterPro" id="IPR029057">
    <property type="entry name" value="PRTase-like"/>
</dbReference>
<proteinExistence type="inferred from homology"/>
<accession>A0ABW8JYV2</accession>
<dbReference type="NCBIfam" id="NF005537">
    <property type="entry name" value="PRK07199.1"/>
    <property type="match status" value="1"/>
</dbReference>
<keyword evidence="6" id="KW-1185">Reference proteome</keyword>
<evidence type="ECO:0000256" key="2">
    <source>
        <dbReference type="RuleBase" id="RU004324"/>
    </source>
</evidence>
<dbReference type="CDD" id="cd06223">
    <property type="entry name" value="PRTases_typeI"/>
    <property type="match status" value="1"/>
</dbReference>
<evidence type="ECO:0000313" key="6">
    <source>
        <dbReference type="Proteomes" id="UP001620460"/>
    </source>
</evidence>